<proteinExistence type="predicted"/>
<feature type="domain" description="DUF397" evidence="2">
    <location>
        <begin position="12"/>
        <end position="65"/>
    </location>
</feature>
<evidence type="ECO:0000259" key="2">
    <source>
        <dbReference type="Pfam" id="PF04149"/>
    </source>
</evidence>
<gene>
    <name evidence="3" type="ORF">FRZ00_26570</name>
</gene>
<dbReference type="OrthoDB" id="4562195at2"/>
<comment type="caution">
    <text evidence="3">The sequence shown here is derived from an EMBL/GenBank/DDBJ whole genome shotgun (WGS) entry which is preliminary data.</text>
</comment>
<reference evidence="3 4" key="1">
    <citation type="journal article" date="2019" name="Microb. Cell Fact.">
        <title>Exploring novel herbicidin analogues by transcriptional regulator overexpression and MS/MS molecular networking.</title>
        <authorList>
            <person name="Shi Y."/>
            <person name="Gu R."/>
            <person name="Li Y."/>
            <person name="Wang X."/>
            <person name="Ren W."/>
            <person name="Li X."/>
            <person name="Wang L."/>
            <person name="Xie Y."/>
            <person name="Hong B."/>
        </authorList>
    </citation>
    <scope>NUCLEOTIDE SEQUENCE [LARGE SCALE GENOMIC DNA]</scope>
    <source>
        <strain evidence="3 4">US-43</strain>
    </source>
</reference>
<protein>
    <submittedName>
        <fullName evidence="3">DUF397 domain-containing protein</fullName>
    </submittedName>
</protein>
<dbReference type="InterPro" id="IPR007278">
    <property type="entry name" value="DUF397"/>
</dbReference>
<dbReference type="AlphaFoldDB" id="A0A5N5W1W6"/>
<accession>A0A5N5W1W6</accession>
<dbReference type="Proteomes" id="UP000327000">
    <property type="component" value="Unassembled WGS sequence"/>
</dbReference>
<name>A0A5N5W1W6_STRMB</name>
<keyword evidence="4" id="KW-1185">Reference proteome</keyword>
<evidence type="ECO:0000256" key="1">
    <source>
        <dbReference type="SAM" id="MobiDB-lite"/>
    </source>
</evidence>
<feature type="compositionally biased region" description="Polar residues" evidence="1">
    <location>
        <begin position="1"/>
        <end position="12"/>
    </location>
</feature>
<dbReference type="EMBL" id="VOKX01000106">
    <property type="protein sequence ID" value="KAB7835781.1"/>
    <property type="molecule type" value="Genomic_DNA"/>
</dbReference>
<dbReference type="Pfam" id="PF04149">
    <property type="entry name" value="DUF397"/>
    <property type="match status" value="1"/>
</dbReference>
<evidence type="ECO:0000313" key="4">
    <source>
        <dbReference type="Proteomes" id="UP000327000"/>
    </source>
</evidence>
<evidence type="ECO:0000313" key="3">
    <source>
        <dbReference type="EMBL" id="KAB7835781.1"/>
    </source>
</evidence>
<feature type="region of interest" description="Disordered" evidence="1">
    <location>
        <begin position="1"/>
        <end position="23"/>
    </location>
</feature>
<sequence>MRTARTTDTSDLNWRKSSHSGNGHECVEVSHDLIETDGLVPVRDSKTPSGPKVVFTQTAWSTFVRSGYARVIPA</sequence>
<organism evidence="3 4">
    <name type="scientific">Streptomyces mobaraensis</name>
    <name type="common">Streptoverticillium mobaraense</name>
    <dbReference type="NCBI Taxonomy" id="35621"/>
    <lineage>
        <taxon>Bacteria</taxon>
        <taxon>Bacillati</taxon>
        <taxon>Actinomycetota</taxon>
        <taxon>Actinomycetes</taxon>
        <taxon>Kitasatosporales</taxon>
        <taxon>Streptomycetaceae</taxon>
        <taxon>Streptomyces</taxon>
    </lineage>
</organism>
<dbReference type="RefSeq" id="WP_152265238.1">
    <property type="nucleotide sequence ID" value="NZ_VOKX01000106.1"/>
</dbReference>